<dbReference type="InterPro" id="IPR036909">
    <property type="entry name" value="Cyt_c-like_dom_sf"/>
</dbReference>
<dbReference type="InterPro" id="IPR050597">
    <property type="entry name" value="Cytochrome_c_Oxidase_Subunit"/>
</dbReference>
<evidence type="ECO:0000256" key="4">
    <source>
        <dbReference type="ARBA" id="ARBA00022723"/>
    </source>
</evidence>
<dbReference type="Gene3D" id="1.10.760.10">
    <property type="entry name" value="Cytochrome c-like domain"/>
    <property type="match status" value="2"/>
</dbReference>
<dbReference type="AlphaFoldDB" id="A0AAJ0U547"/>
<feature type="domain" description="Cytochrome c" evidence="11">
    <location>
        <begin position="34"/>
        <end position="115"/>
    </location>
</feature>
<keyword evidence="2" id="KW-0813">Transport</keyword>
<dbReference type="EMBL" id="NRSJ01000022">
    <property type="protein sequence ID" value="MBK1705436.1"/>
    <property type="molecule type" value="Genomic_DNA"/>
</dbReference>
<evidence type="ECO:0000256" key="6">
    <source>
        <dbReference type="ARBA" id="ARBA00022982"/>
    </source>
</evidence>
<evidence type="ECO:0000259" key="11">
    <source>
        <dbReference type="PROSITE" id="PS51007"/>
    </source>
</evidence>
<feature type="binding site" description="axial binding residue" evidence="9">
    <location>
        <position position="90"/>
    </location>
    <ligand>
        <name>heme c</name>
        <dbReference type="ChEBI" id="CHEBI:61717"/>
        <label>1</label>
    </ligand>
    <ligandPart>
        <name>Fe</name>
        <dbReference type="ChEBI" id="CHEBI:18248"/>
    </ligandPart>
</feature>
<comment type="PTM">
    <text evidence="8">Binds 2 heme c groups covalently per subunit.</text>
</comment>
<keyword evidence="4 9" id="KW-0479">Metal-binding</keyword>
<evidence type="ECO:0000256" key="1">
    <source>
        <dbReference type="ARBA" id="ARBA00004418"/>
    </source>
</evidence>
<dbReference type="GO" id="GO:0042597">
    <property type="term" value="C:periplasmic space"/>
    <property type="evidence" value="ECO:0007669"/>
    <property type="project" value="UniProtKB-SubCell"/>
</dbReference>
<evidence type="ECO:0000256" key="10">
    <source>
        <dbReference type="SAM" id="SignalP"/>
    </source>
</evidence>
<reference evidence="12" key="2">
    <citation type="journal article" date="2020" name="Microorganisms">
        <title>Osmotic Adaptation and Compatible Solute Biosynthesis of Phototrophic Bacteria as Revealed from Genome Analyses.</title>
        <authorList>
            <person name="Imhoff J.F."/>
            <person name="Rahn T."/>
            <person name="Kunzel S."/>
            <person name="Keller A."/>
            <person name="Neulinger S.C."/>
        </authorList>
    </citation>
    <scope>NUCLEOTIDE SEQUENCE</scope>
    <source>
        <strain evidence="12">DSM 11080</strain>
    </source>
</reference>
<feature type="binding site" description="axial binding residue" evidence="9">
    <location>
        <position position="156"/>
    </location>
    <ligand>
        <name>heme c</name>
        <dbReference type="ChEBI" id="CHEBI:61717"/>
        <label>2</label>
    </ligand>
    <ligandPart>
        <name>Fe</name>
        <dbReference type="ChEBI" id="CHEBI:18248"/>
    </ligandPart>
</feature>
<evidence type="ECO:0000256" key="3">
    <source>
        <dbReference type="ARBA" id="ARBA00022617"/>
    </source>
</evidence>
<feature type="chain" id="PRO_5042583066" description="Cytochrome c domain-containing protein" evidence="10">
    <location>
        <begin position="31"/>
        <end position="217"/>
    </location>
</feature>
<keyword evidence="7 9" id="KW-0408">Iron</keyword>
<evidence type="ECO:0000256" key="8">
    <source>
        <dbReference type="PIRSR" id="PIRSR000005-1"/>
    </source>
</evidence>
<evidence type="ECO:0000256" key="9">
    <source>
        <dbReference type="PIRSR" id="PIRSR000005-2"/>
    </source>
</evidence>
<evidence type="ECO:0000256" key="7">
    <source>
        <dbReference type="ARBA" id="ARBA00023004"/>
    </source>
</evidence>
<dbReference type="PIRSF" id="PIRSF000005">
    <property type="entry name" value="Cytochrome_c4"/>
    <property type="match status" value="1"/>
</dbReference>
<dbReference type="GO" id="GO:0005506">
    <property type="term" value="F:iron ion binding"/>
    <property type="evidence" value="ECO:0007669"/>
    <property type="project" value="InterPro"/>
</dbReference>
<sequence length="217" mass="23296">MSHSSFSIPTLARCCILALLLTGPLPGPTAAQQQEGVTGEAIYRYCESCHGDRGAGGESGKYPRIAGLPVGYIDKQLHDFKAQRRVNKPMIPIFKHHRFDETVIDKVSAHIAAMPPPQLALWPYEPSRDAIETYGSKQALAAAGAERYQADCASCHGDEGGGGSAPPLIDQYPAYLSKQIRDFGAGRRTHPAADQCGSLDAAQTEALLDHLVELGKD</sequence>
<dbReference type="PANTHER" id="PTHR33751:SF9">
    <property type="entry name" value="CYTOCHROME C4"/>
    <property type="match status" value="1"/>
</dbReference>
<dbReference type="GO" id="GO:0009055">
    <property type="term" value="F:electron transfer activity"/>
    <property type="evidence" value="ECO:0007669"/>
    <property type="project" value="InterPro"/>
</dbReference>
<reference evidence="12" key="1">
    <citation type="submission" date="2017-08" db="EMBL/GenBank/DDBJ databases">
        <authorList>
            <person name="Imhoff J.F."/>
            <person name="Rahn T."/>
            <person name="Kuenzel S."/>
            <person name="Neulinger S.C."/>
        </authorList>
    </citation>
    <scope>NUCLEOTIDE SEQUENCE</scope>
    <source>
        <strain evidence="12">DSM 11080</strain>
    </source>
</reference>
<dbReference type="Proteomes" id="UP001296776">
    <property type="component" value="Unassembled WGS sequence"/>
</dbReference>
<evidence type="ECO:0000313" key="13">
    <source>
        <dbReference type="Proteomes" id="UP001296776"/>
    </source>
</evidence>
<dbReference type="PROSITE" id="PS51007">
    <property type="entry name" value="CYTC"/>
    <property type="match status" value="2"/>
</dbReference>
<gene>
    <name evidence="12" type="ORF">CKO40_12970</name>
</gene>
<evidence type="ECO:0000256" key="2">
    <source>
        <dbReference type="ARBA" id="ARBA00022448"/>
    </source>
</evidence>
<protein>
    <recommendedName>
        <fullName evidence="11">Cytochrome c domain-containing protein</fullName>
    </recommendedName>
</protein>
<dbReference type="InterPro" id="IPR024167">
    <property type="entry name" value="Cytochrome_c4-like"/>
</dbReference>
<feature type="binding site" description="covalent" evidence="8">
    <location>
        <position position="155"/>
    </location>
    <ligand>
        <name>heme c</name>
        <dbReference type="ChEBI" id="CHEBI:61717"/>
        <label>2</label>
    </ligand>
</feature>
<feature type="domain" description="Cytochrome c" evidence="11">
    <location>
        <begin position="139"/>
        <end position="217"/>
    </location>
</feature>
<dbReference type="GO" id="GO:0020037">
    <property type="term" value="F:heme binding"/>
    <property type="evidence" value="ECO:0007669"/>
    <property type="project" value="InterPro"/>
</dbReference>
<keyword evidence="6" id="KW-0249">Electron transport</keyword>
<feature type="binding site" description="covalent" evidence="8">
    <location>
        <position position="46"/>
    </location>
    <ligand>
        <name>heme c</name>
        <dbReference type="ChEBI" id="CHEBI:61717"/>
        <label>1</label>
    </ligand>
</feature>
<dbReference type="Pfam" id="PF13442">
    <property type="entry name" value="Cytochrome_CBB3"/>
    <property type="match status" value="1"/>
</dbReference>
<evidence type="ECO:0000313" key="12">
    <source>
        <dbReference type="EMBL" id="MBK1705436.1"/>
    </source>
</evidence>
<dbReference type="SUPFAM" id="SSF46626">
    <property type="entry name" value="Cytochrome c"/>
    <property type="match status" value="2"/>
</dbReference>
<keyword evidence="3 8" id="KW-0349">Heme</keyword>
<comment type="caution">
    <text evidence="12">The sequence shown here is derived from an EMBL/GenBank/DDBJ whole genome shotgun (WGS) entry which is preliminary data.</text>
</comment>
<feature type="binding site" description="covalent" evidence="8">
    <location>
        <position position="152"/>
    </location>
    <ligand>
        <name>heme c</name>
        <dbReference type="ChEBI" id="CHEBI:61717"/>
        <label>2</label>
    </ligand>
</feature>
<feature type="binding site" description="axial binding residue" evidence="9">
    <location>
        <position position="50"/>
    </location>
    <ligand>
        <name>heme c</name>
        <dbReference type="ChEBI" id="CHEBI:61717"/>
        <label>1</label>
    </ligand>
    <ligandPart>
        <name>Fe</name>
        <dbReference type="ChEBI" id="CHEBI:18248"/>
    </ligandPart>
</feature>
<keyword evidence="10" id="KW-0732">Signal</keyword>
<keyword evidence="5" id="KW-0574">Periplasm</keyword>
<organism evidence="12 13">
    <name type="scientific">Halochromatium glycolicum</name>
    <dbReference type="NCBI Taxonomy" id="85075"/>
    <lineage>
        <taxon>Bacteria</taxon>
        <taxon>Pseudomonadati</taxon>
        <taxon>Pseudomonadota</taxon>
        <taxon>Gammaproteobacteria</taxon>
        <taxon>Chromatiales</taxon>
        <taxon>Chromatiaceae</taxon>
        <taxon>Halochromatium</taxon>
    </lineage>
</organism>
<name>A0AAJ0U547_9GAMM</name>
<proteinExistence type="predicted"/>
<evidence type="ECO:0000256" key="5">
    <source>
        <dbReference type="ARBA" id="ARBA00022764"/>
    </source>
</evidence>
<dbReference type="PANTHER" id="PTHR33751">
    <property type="entry name" value="CBB3-TYPE CYTOCHROME C OXIDASE SUBUNIT FIXP"/>
    <property type="match status" value="1"/>
</dbReference>
<dbReference type="InterPro" id="IPR009056">
    <property type="entry name" value="Cyt_c-like_dom"/>
</dbReference>
<comment type="subcellular location">
    <subcellularLocation>
        <location evidence="1">Periplasm</location>
    </subcellularLocation>
</comment>
<keyword evidence="13" id="KW-1185">Reference proteome</keyword>
<feature type="binding site" description="covalent" evidence="8">
    <location>
        <position position="49"/>
    </location>
    <ligand>
        <name>heme c</name>
        <dbReference type="ChEBI" id="CHEBI:61717"/>
        <label>1</label>
    </ligand>
</feature>
<dbReference type="RefSeq" id="WP_200346651.1">
    <property type="nucleotide sequence ID" value="NZ_NRSJ01000022.1"/>
</dbReference>
<feature type="signal peptide" evidence="10">
    <location>
        <begin position="1"/>
        <end position="30"/>
    </location>
</feature>
<accession>A0AAJ0U547</accession>